<evidence type="ECO:0000259" key="1">
    <source>
        <dbReference type="Pfam" id="PF13456"/>
    </source>
</evidence>
<dbReference type="InterPro" id="IPR043502">
    <property type="entry name" value="DNA/RNA_pol_sf"/>
</dbReference>
<dbReference type="GO" id="GO:0004523">
    <property type="term" value="F:RNA-DNA hybrid ribonuclease activity"/>
    <property type="evidence" value="ECO:0007669"/>
    <property type="project" value="InterPro"/>
</dbReference>
<proteinExistence type="predicted"/>
<name>A0A1S4B6T9_TOBAC</name>
<dbReference type="RefSeq" id="XP_016484557.1">
    <property type="nucleotide sequence ID" value="XM_016629071.1"/>
</dbReference>
<protein>
    <recommendedName>
        <fullName evidence="1">RNase H type-1 domain-containing protein</fullName>
    </recommendedName>
</protein>
<gene>
    <name evidence="2" type="primary">LOC107805089</name>
</gene>
<dbReference type="Gene3D" id="3.30.420.10">
    <property type="entry name" value="Ribonuclease H-like superfamily/Ribonuclease H"/>
    <property type="match status" value="1"/>
</dbReference>
<dbReference type="Gene3D" id="3.30.70.270">
    <property type="match status" value="1"/>
</dbReference>
<evidence type="ECO:0000313" key="2">
    <source>
        <dbReference type="RefSeq" id="XP_016484557.1"/>
    </source>
</evidence>
<sequence length="180" mass="20164">MLVKSLNAGDHLKHLQETFDILRKHNMKLNPKKCAFGVGSGKFLWFLVSQKGTEVNPVKIKAIEDILDQLISVKKVQRLNRRGSAGVGNDIGVWNLFMDGSSNVKGFGLRIVLIAPLGETLRQAIKIVLLTNNEAEYEALVAELELALWLCSEVIKIKCDSQMVVNQVYGIFDTKEERIQ</sequence>
<dbReference type="SUPFAM" id="SSF56672">
    <property type="entry name" value="DNA/RNA polymerases"/>
    <property type="match status" value="1"/>
</dbReference>
<dbReference type="AlphaFoldDB" id="A0A1S4B6T9"/>
<reference evidence="2" key="1">
    <citation type="submission" date="2025-08" db="UniProtKB">
        <authorList>
            <consortium name="RefSeq"/>
        </authorList>
    </citation>
    <scope>IDENTIFICATION</scope>
</reference>
<dbReference type="PANTHER" id="PTHR48475:SF1">
    <property type="entry name" value="RNASE H TYPE-1 DOMAIN-CONTAINING PROTEIN"/>
    <property type="match status" value="1"/>
</dbReference>
<dbReference type="InterPro" id="IPR043128">
    <property type="entry name" value="Rev_trsase/Diguanyl_cyclase"/>
</dbReference>
<dbReference type="KEGG" id="nta:107805089"/>
<dbReference type="PANTHER" id="PTHR48475">
    <property type="entry name" value="RIBONUCLEASE H"/>
    <property type="match status" value="1"/>
</dbReference>
<dbReference type="InterPro" id="IPR002156">
    <property type="entry name" value="RNaseH_domain"/>
</dbReference>
<dbReference type="GO" id="GO:0003676">
    <property type="term" value="F:nucleic acid binding"/>
    <property type="evidence" value="ECO:0007669"/>
    <property type="project" value="InterPro"/>
</dbReference>
<dbReference type="InterPro" id="IPR036397">
    <property type="entry name" value="RNaseH_sf"/>
</dbReference>
<accession>A0A1S4B6T9</accession>
<dbReference type="PaxDb" id="4097-A0A1S4B6T9"/>
<dbReference type="OrthoDB" id="1938451at2759"/>
<feature type="domain" description="RNase H type-1" evidence="1">
    <location>
        <begin position="129"/>
        <end position="178"/>
    </location>
</feature>
<organism evidence="2">
    <name type="scientific">Nicotiana tabacum</name>
    <name type="common">Common tobacco</name>
    <dbReference type="NCBI Taxonomy" id="4097"/>
    <lineage>
        <taxon>Eukaryota</taxon>
        <taxon>Viridiplantae</taxon>
        <taxon>Streptophyta</taxon>
        <taxon>Embryophyta</taxon>
        <taxon>Tracheophyta</taxon>
        <taxon>Spermatophyta</taxon>
        <taxon>Magnoliopsida</taxon>
        <taxon>eudicotyledons</taxon>
        <taxon>Gunneridae</taxon>
        <taxon>Pentapetalae</taxon>
        <taxon>asterids</taxon>
        <taxon>lamiids</taxon>
        <taxon>Solanales</taxon>
        <taxon>Solanaceae</taxon>
        <taxon>Nicotianoideae</taxon>
        <taxon>Nicotianeae</taxon>
        <taxon>Nicotiana</taxon>
    </lineage>
</organism>
<dbReference type="Pfam" id="PF13456">
    <property type="entry name" value="RVT_3"/>
    <property type="match status" value="1"/>
</dbReference>